<gene>
    <name evidence="1" type="ORF">LCGC14_1710130</name>
</gene>
<reference evidence="1" key="1">
    <citation type="journal article" date="2015" name="Nature">
        <title>Complex archaea that bridge the gap between prokaryotes and eukaryotes.</title>
        <authorList>
            <person name="Spang A."/>
            <person name="Saw J.H."/>
            <person name="Jorgensen S.L."/>
            <person name="Zaremba-Niedzwiedzka K."/>
            <person name="Martijn J."/>
            <person name="Lind A.E."/>
            <person name="van Eijk R."/>
            <person name="Schleper C."/>
            <person name="Guy L."/>
            <person name="Ettema T.J."/>
        </authorList>
    </citation>
    <scope>NUCLEOTIDE SEQUENCE</scope>
</reference>
<organism evidence="1">
    <name type="scientific">marine sediment metagenome</name>
    <dbReference type="NCBI Taxonomy" id="412755"/>
    <lineage>
        <taxon>unclassified sequences</taxon>
        <taxon>metagenomes</taxon>
        <taxon>ecological metagenomes</taxon>
    </lineage>
</organism>
<evidence type="ECO:0000313" key="1">
    <source>
        <dbReference type="EMBL" id="KKM14043.1"/>
    </source>
</evidence>
<comment type="caution">
    <text evidence="1">The sequence shown here is derived from an EMBL/GenBank/DDBJ whole genome shotgun (WGS) entry which is preliminary data.</text>
</comment>
<accession>A0A0F9JVZ3</accession>
<sequence length="349" mass="38715">MVTGRLFKPKPFKVGAKYRITDPDGTIRDVENVTSRLVTDIQVAGGKVLFIPVEQQVKGAFQPEEVAPTEKVEPPPVEEVIPPGQQAQLTISDIGVDASRKAEAQLEPFRTSEGLYNVRAAREAGISDEIIVQFFGEQALVDIGPPEAQIEALRAVFPEKFLPEASFGFTEEEIPTVVAEQTVARVREDPQAFIADLVSRGRTPEVELLINTYFDVQPGDIDRLFEQLPDAEARLFREALPLLVTDRNKDAMLTYLFENPDALRRSLIAVGRNTETETLVKTLYPEITEKGLGEYFNPRVPGTVEGVDSTAIGALPTKTWLDKVKEVIDKEPAISPMTQKRVFKELGLE</sequence>
<dbReference type="EMBL" id="LAZR01015239">
    <property type="protein sequence ID" value="KKM14043.1"/>
    <property type="molecule type" value="Genomic_DNA"/>
</dbReference>
<name>A0A0F9JVZ3_9ZZZZ</name>
<proteinExistence type="predicted"/>
<dbReference type="AlphaFoldDB" id="A0A0F9JVZ3"/>
<protein>
    <submittedName>
        <fullName evidence="1">Uncharacterized protein</fullName>
    </submittedName>
</protein>